<evidence type="ECO:0000256" key="7">
    <source>
        <dbReference type="ARBA" id="ARBA00022927"/>
    </source>
</evidence>
<keyword evidence="9" id="KW-0472">Membrane</keyword>
<evidence type="ECO:0000256" key="2">
    <source>
        <dbReference type="ARBA" id="ARBA00006555"/>
    </source>
</evidence>
<dbReference type="NCBIfam" id="TIGR01352">
    <property type="entry name" value="tonB_Cterm"/>
    <property type="match status" value="1"/>
</dbReference>
<accession>A0A1R3VYI8</accession>
<evidence type="ECO:0000256" key="9">
    <source>
        <dbReference type="ARBA" id="ARBA00023136"/>
    </source>
</evidence>
<keyword evidence="5" id="KW-0997">Cell inner membrane</keyword>
<sequence>MTPAVSQNPVDQRFLCALLAALALHALMIFGLGSPSTQIKPLIPTQILDVILVSSPSEVEPEEAQAIAEQAQIAQPLPAPEAAAPVSEPSRAESAPSEPSLNQLLSSSLDLARGARADGSTQAGTQPRIHYLDALSAKSAIEAAYIEAWVRKVEQVGNSNYPGAARREGLSGQLLLSVLLDQDGRVISIQLGQSSGHAVLDEAAKHIVALASPFAPFPPEMRRQYDQLMITRTWAFRGERLTPGR</sequence>
<evidence type="ECO:0000256" key="4">
    <source>
        <dbReference type="ARBA" id="ARBA00022475"/>
    </source>
</evidence>
<proteinExistence type="inferred from homology"/>
<dbReference type="PANTHER" id="PTHR33446">
    <property type="entry name" value="PROTEIN TONB-RELATED"/>
    <property type="match status" value="1"/>
</dbReference>
<dbReference type="GO" id="GO:0031992">
    <property type="term" value="F:energy transducer activity"/>
    <property type="evidence" value="ECO:0007669"/>
    <property type="project" value="TreeGrafter"/>
</dbReference>
<protein>
    <submittedName>
        <fullName evidence="12">Protein TonB</fullName>
    </submittedName>
</protein>
<dbReference type="GO" id="GO:0015031">
    <property type="term" value="P:protein transport"/>
    <property type="evidence" value="ECO:0007669"/>
    <property type="project" value="UniProtKB-KW"/>
</dbReference>
<feature type="domain" description="TonB C-terminal" evidence="11">
    <location>
        <begin position="146"/>
        <end position="243"/>
    </location>
</feature>
<dbReference type="InterPro" id="IPR037682">
    <property type="entry name" value="TonB_C"/>
</dbReference>
<evidence type="ECO:0000313" key="12">
    <source>
        <dbReference type="EMBL" id="SIT70128.1"/>
    </source>
</evidence>
<dbReference type="EMBL" id="FTPK01000002">
    <property type="protein sequence ID" value="SIT70128.1"/>
    <property type="molecule type" value="Genomic_DNA"/>
</dbReference>
<keyword evidence="6" id="KW-0812">Transmembrane</keyword>
<dbReference type="InterPro" id="IPR051045">
    <property type="entry name" value="TonB-dependent_transducer"/>
</dbReference>
<dbReference type="PROSITE" id="PS52015">
    <property type="entry name" value="TONB_CTD"/>
    <property type="match status" value="1"/>
</dbReference>
<dbReference type="InterPro" id="IPR006260">
    <property type="entry name" value="TonB/TolA_C"/>
</dbReference>
<organism evidence="12 13">
    <name type="scientific">Ectothiorhodosinus mongolicus</name>
    <dbReference type="NCBI Taxonomy" id="233100"/>
    <lineage>
        <taxon>Bacteria</taxon>
        <taxon>Pseudomonadati</taxon>
        <taxon>Pseudomonadota</taxon>
        <taxon>Gammaproteobacteria</taxon>
        <taxon>Chromatiales</taxon>
        <taxon>Ectothiorhodospiraceae</taxon>
        <taxon>Ectothiorhodosinus</taxon>
    </lineage>
</organism>
<keyword evidence="8" id="KW-1133">Transmembrane helix</keyword>
<evidence type="ECO:0000313" key="13">
    <source>
        <dbReference type="Proteomes" id="UP000223759"/>
    </source>
</evidence>
<dbReference type="RefSeq" id="WP_076755629.1">
    <property type="nucleotide sequence ID" value="NZ_CP023018.1"/>
</dbReference>
<evidence type="ECO:0000256" key="3">
    <source>
        <dbReference type="ARBA" id="ARBA00022448"/>
    </source>
</evidence>
<keyword evidence="7" id="KW-0653">Protein transport</keyword>
<dbReference type="Pfam" id="PF03544">
    <property type="entry name" value="TonB_C"/>
    <property type="match status" value="1"/>
</dbReference>
<dbReference type="PANTHER" id="PTHR33446:SF11">
    <property type="entry name" value="TONB3"/>
    <property type="match status" value="1"/>
</dbReference>
<evidence type="ECO:0000256" key="8">
    <source>
        <dbReference type="ARBA" id="ARBA00022989"/>
    </source>
</evidence>
<evidence type="ECO:0000256" key="10">
    <source>
        <dbReference type="SAM" id="MobiDB-lite"/>
    </source>
</evidence>
<dbReference type="Gene3D" id="3.30.1150.10">
    <property type="match status" value="1"/>
</dbReference>
<dbReference type="GO" id="GO:0055085">
    <property type="term" value="P:transmembrane transport"/>
    <property type="evidence" value="ECO:0007669"/>
    <property type="project" value="InterPro"/>
</dbReference>
<keyword evidence="3" id="KW-0813">Transport</keyword>
<dbReference type="SUPFAM" id="SSF74653">
    <property type="entry name" value="TolA/TonB C-terminal domain"/>
    <property type="match status" value="1"/>
</dbReference>
<dbReference type="Proteomes" id="UP000223759">
    <property type="component" value="Unassembled WGS sequence"/>
</dbReference>
<comment type="subcellular location">
    <subcellularLocation>
        <location evidence="1">Cell inner membrane</location>
        <topology evidence="1">Single-pass membrane protein</topology>
        <orientation evidence="1">Periplasmic side</orientation>
    </subcellularLocation>
</comment>
<evidence type="ECO:0000256" key="6">
    <source>
        <dbReference type="ARBA" id="ARBA00022692"/>
    </source>
</evidence>
<evidence type="ECO:0000256" key="1">
    <source>
        <dbReference type="ARBA" id="ARBA00004383"/>
    </source>
</evidence>
<name>A0A1R3VYI8_9GAMM</name>
<gene>
    <name evidence="12" type="ORF">SAMN05216526_1241</name>
</gene>
<dbReference type="STRING" id="233100.SAMN05216526_1241"/>
<evidence type="ECO:0000259" key="11">
    <source>
        <dbReference type="PROSITE" id="PS52015"/>
    </source>
</evidence>
<dbReference type="AlphaFoldDB" id="A0A1R3VYI8"/>
<keyword evidence="4" id="KW-1003">Cell membrane</keyword>
<keyword evidence="13" id="KW-1185">Reference proteome</keyword>
<dbReference type="GO" id="GO:0098797">
    <property type="term" value="C:plasma membrane protein complex"/>
    <property type="evidence" value="ECO:0007669"/>
    <property type="project" value="TreeGrafter"/>
</dbReference>
<reference evidence="12 13" key="1">
    <citation type="submission" date="2017-01" db="EMBL/GenBank/DDBJ databases">
        <authorList>
            <person name="Mah S.A."/>
            <person name="Swanson W.J."/>
            <person name="Moy G.W."/>
            <person name="Vacquier V.D."/>
        </authorList>
    </citation>
    <scope>NUCLEOTIDE SEQUENCE [LARGE SCALE GENOMIC DNA]</scope>
    <source>
        <strain evidence="12 13">M9</strain>
    </source>
</reference>
<comment type="similarity">
    <text evidence="2">Belongs to the TonB family.</text>
</comment>
<dbReference type="OrthoDB" id="9803361at2"/>
<feature type="region of interest" description="Disordered" evidence="10">
    <location>
        <begin position="78"/>
        <end position="101"/>
    </location>
</feature>
<evidence type="ECO:0000256" key="5">
    <source>
        <dbReference type="ARBA" id="ARBA00022519"/>
    </source>
</evidence>